<accession>A0A5J9TKK5</accession>
<proteinExistence type="inferred from homology"/>
<dbReference type="Proteomes" id="UP000324897">
    <property type="component" value="Chromosome 3"/>
</dbReference>
<dbReference type="Gene3D" id="3.40.50.150">
    <property type="entry name" value="Vaccinia Virus protein VP39"/>
    <property type="match status" value="1"/>
</dbReference>
<comment type="similarity">
    <text evidence="1">Belongs to the methyltransferase superfamily. Type-7 methyltransferase family. SABATH subfamily.</text>
</comment>
<dbReference type="GO" id="GO:0046872">
    <property type="term" value="F:metal ion binding"/>
    <property type="evidence" value="ECO:0007669"/>
    <property type="project" value="UniProtKB-KW"/>
</dbReference>
<dbReference type="InterPro" id="IPR042086">
    <property type="entry name" value="MeTrfase_capping"/>
</dbReference>
<evidence type="ECO:0008006" key="6">
    <source>
        <dbReference type="Google" id="ProtNLM"/>
    </source>
</evidence>
<keyword evidence="2" id="KW-0479">Metal-binding</keyword>
<sequence>MATGQSLHMNHGEGEASYARNSTFQGAEQNRMRPFIEEAAVAGLLESIKSLSSVAIADLGCSSGPNALALVSGAVDAIFHHYARQEQEPPELCVFLNDLPDNDFNNVAKSLAEFQERNQTYWSCYGRLFTRSSLHLIFTSNSVHWLSEVRNNNLIKQAPEDLRNNGIPMYDGDDDLRQARRSFVFEAYARQFRKDFKLRRWFLGGRW</sequence>
<keyword evidence="3" id="KW-0460">Magnesium</keyword>
<reference evidence="4 5" key="1">
    <citation type="journal article" date="2019" name="Sci. Rep.">
        <title>A high-quality genome of Eragrostis curvula grass provides insights into Poaceae evolution and supports new strategies to enhance forage quality.</title>
        <authorList>
            <person name="Carballo J."/>
            <person name="Santos B.A.C.M."/>
            <person name="Zappacosta D."/>
            <person name="Garbus I."/>
            <person name="Selva J.P."/>
            <person name="Gallo C.A."/>
            <person name="Diaz A."/>
            <person name="Albertini E."/>
            <person name="Caccamo M."/>
            <person name="Echenique V."/>
        </authorList>
    </citation>
    <scope>NUCLEOTIDE SEQUENCE [LARGE SCALE GENOMIC DNA]</scope>
    <source>
        <strain evidence="5">cv. Victoria</strain>
        <tissue evidence="4">Leaf</tissue>
    </source>
</reference>
<dbReference type="OrthoDB" id="686735at2759"/>
<dbReference type="EMBL" id="RWGY01000039">
    <property type="protein sequence ID" value="TVU11707.1"/>
    <property type="molecule type" value="Genomic_DNA"/>
</dbReference>
<dbReference type="PANTHER" id="PTHR31009">
    <property type="entry name" value="S-ADENOSYL-L-METHIONINE:CARBOXYL METHYLTRANSFERASE FAMILY PROTEIN"/>
    <property type="match status" value="1"/>
</dbReference>
<feature type="non-terminal residue" evidence="4">
    <location>
        <position position="1"/>
    </location>
</feature>
<dbReference type="GO" id="GO:0008168">
    <property type="term" value="F:methyltransferase activity"/>
    <property type="evidence" value="ECO:0007669"/>
    <property type="project" value="InterPro"/>
</dbReference>
<evidence type="ECO:0000256" key="3">
    <source>
        <dbReference type="ARBA" id="ARBA00022842"/>
    </source>
</evidence>
<evidence type="ECO:0000256" key="2">
    <source>
        <dbReference type="ARBA" id="ARBA00022723"/>
    </source>
</evidence>
<dbReference type="Gene3D" id="1.10.1200.270">
    <property type="entry name" value="Methyltransferase, alpha-helical capping domain"/>
    <property type="match status" value="1"/>
</dbReference>
<evidence type="ECO:0000313" key="4">
    <source>
        <dbReference type="EMBL" id="TVU11707.1"/>
    </source>
</evidence>
<comment type="caution">
    <text evidence="4">The sequence shown here is derived from an EMBL/GenBank/DDBJ whole genome shotgun (WGS) entry which is preliminary data.</text>
</comment>
<gene>
    <name evidence="4" type="ORF">EJB05_45309</name>
</gene>
<evidence type="ECO:0000256" key="1">
    <source>
        <dbReference type="ARBA" id="ARBA00008908"/>
    </source>
</evidence>
<protein>
    <recommendedName>
        <fullName evidence="6">Jasmonate O-methyltransferase</fullName>
    </recommendedName>
</protein>
<dbReference type="Pfam" id="PF03492">
    <property type="entry name" value="Methyltransf_7"/>
    <property type="match status" value="1"/>
</dbReference>
<dbReference type="SUPFAM" id="SSF53335">
    <property type="entry name" value="S-adenosyl-L-methionine-dependent methyltransferases"/>
    <property type="match status" value="1"/>
</dbReference>
<dbReference type="AlphaFoldDB" id="A0A5J9TKK5"/>
<keyword evidence="5" id="KW-1185">Reference proteome</keyword>
<name>A0A5J9TKK5_9POAL</name>
<evidence type="ECO:0000313" key="5">
    <source>
        <dbReference type="Proteomes" id="UP000324897"/>
    </source>
</evidence>
<organism evidence="4 5">
    <name type="scientific">Eragrostis curvula</name>
    <name type="common">weeping love grass</name>
    <dbReference type="NCBI Taxonomy" id="38414"/>
    <lineage>
        <taxon>Eukaryota</taxon>
        <taxon>Viridiplantae</taxon>
        <taxon>Streptophyta</taxon>
        <taxon>Embryophyta</taxon>
        <taxon>Tracheophyta</taxon>
        <taxon>Spermatophyta</taxon>
        <taxon>Magnoliopsida</taxon>
        <taxon>Liliopsida</taxon>
        <taxon>Poales</taxon>
        <taxon>Poaceae</taxon>
        <taxon>PACMAD clade</taxon>
        <taxon>Chloridoideae</taxon>
        <taxon>Eragrostideae</taxon>
        <taxon>Eragrostidinae</taxon>
        <taxon>Eragrostis</taxon>
    </lineage>
</organism>
<dbReference type="Gramene" id="TVU11707">
    <property type="protein sequence ID" value="TVU11707"/>
    <property type="gene ID" value="EJB05_45309"/>
</dbReference>
<dbReference type="InterPro" id="IPR005299">
    <property type="entry name" value="MeTrfase_7"/>
</dbReference>
<dbReference type="InterPro" id="IPR029063">
    <property type="entry name" value="SAM-dependent_MTases_sf"/>
</dbReference>